<organism evidence="2 3">
    <name type="scientific">Gomphillus americanus</name>
    <dbReference type="NCBI Taxonomy" id="1940652"/>
    <lineage>
        <taxon>Eukaryota</taxon>
        <taxon>Fungi</taxon>
        <taxon>Dikarya</taxon>
        <taxon>Ascomycota</taxon>
        <taxon>Pezizomycotina</taxon>
        <taxon>Lecanoromycetes</taxon>
        <taxon>OSLEUM clade</taxon>
        <taxon>Ostropomycetidae</taxon>
        <taxon>Ostropales</taxon>
        <taxon>Graphidaceae</taxon>
        <taxon>Gomphilloideae</taxon>
        <taxon>Gomphillus</taxon>
    </lineage>
</organism>
<dbReference type="InterPro" id="IPR036514">
    <property type="entry name" value="SGNH_hydro_sf"/>
</dbReference>
<dbReference type="Gene3D" id="3.40.50.1110">
    <property type="entry name" value="SGNH hydrolase"/>
    <property type="match status" value="1"/>
</dbReference>
<comment type="caution">
    <text evidence="2">The sequence shown here is derived from an EMBL/GenBank/DDBJ whole genome shotgun (WGS) entry which is preliminary data.</text>
</comment>
<dbReference type="OrthoDB" id="3915838at2759"/>
<proteinExistence type="predicted"/>
<protein>
    <recommendedName>
        <fullName evidence="1">SGNH hydrolase-type esterase domain-containing protein</fullName>
    </recommendedName>
</protein>
<dbReference type="AlphaFoldDB" id="A0A8H3EGX0"/>
<sequence length="232" mass="24939">MAAKLNIVAVGASITYGLKSVGGNGYRDDLFSALQKSGNQVHMVGTQKSGTMSQPFSEGYPGFTIDKVKAKITENWNKLQYPPNVIVTLVGTNDQIPGKNLACGSVDRFGGLLDQYLSLCPDCTIVASTLPPNGNAKENKNIDNYNTGITKLVADRQAKGQHILIVNGNKGLSLATDFSQDKTHPNNQGYGMIGSRFADQVQSAIDKGWIAAPQKFKKRDVWGARANLDFGS</sequence>
<dbReference type="Proteomes" id="UP000664169">
    <property type="component" value="Unassembled WGS sequence"/>
</dbReference>
<evidence type="ECO:0000259" key="1">
    <source>
        <dbReference type="Pfam" id="PF13472"/>
    </source>
</evidence>
<evidence type="ECO:0000313" key="3">
    <source>
        <dbReference type="Proteomes" id="UP000664169"/>
    </source>
</evidence>
<dbReference type="EMBL" id="CAJPDQ010000002">
    <property type="protein sequence ID" value="CAF9905043.1"/>
    <property type="molecule type" value="Genomic_DNA"/>
</dbReference>
<dbReference type="PANTHER" id="PTHR30383">
    <property type="entry name" value="THIOESTERASE 1/PROTEASE 1/LYSOPHOSPHOLIPASE L1"/>
    <property type="match status" value="1"/>
</dbReference>
<evidence type="ECO:0000313" key="2">
    <source>
        <dbReference type="EMBL" id="CAF9905043.1"/>
    </source>
</evidence>
<name>A0A8H3EGX0_9LECA</name>
<dbReference type="GO" id="GO:0004622">
    <property type="term" value="F:phosphatidylcholine lysophospholipase activity"/>
    <property type="evidence" value="ECO:0007669"/>
    <property type="project" value="TreeGrafter"/>
</dbReference>
<dbReference type="Pfam" id="PF13472">
    <property type="entry name" value="Lipase_GDSL_2"/>
    <property type="match status" value="1"/>
</dbReference>
<gene>
    <name evidence="2" type="ORF">GOMPHAMPRED_003018</name>
</gene>
<accession>A0A8H3EGX0</accession>
<feature type="domain" description="SGNH hydrolase-type esterase" evidence="1">
    <location>
        <begin position="9"/>
        <end position="190"/>
    </location>
</feature>
<dbReference type="PANTHER" id="PTHR30383:SF5">
    <property type="entry name" value="SGNH HYDROLASE-TYPE ESTERASE DOMAIN-CONTAINING PROTEIN"/>
    <property type="match status" value="1"/>
</dbReference>
<dbReference type="InterPro" id="IPR051532">
    <property type="entry name" value="Ester_Hydrolysis_Enzymes"/>
</dbReference>
<dbReference type="SUPFAM" id="SSF52266">
    <property type="entry name" value="SGNH hydrolase"/>
    <property type="match status" value="1"/>
</dbReference>
<reference evidence="2" key="1">
    <citation type="submission" date="2021-03" db="EMBL/GenBank/DDBJ databases">
        <authorList>
            <person name="Tagirdzhanova G."/>
        </authorList>
    </citation>
    <scope>NUCLEOTIDE SEQUENCE</scope>
</reference>
<keyword evidence="3" id="KW-1185">Reference proteome</keyword>
<dbReference type="InterPro" id="IPR013830">
    <property type="entry name" value="SGNH_hydro"/>
</dbReference>